<gene>
    <name evidence="1" type="ORF">POPTR_019G066400</name>
</gene>
<keyword evidence="2" id="KW-1185">Reference proteome</keyword>
<evidence type="ECO:0000313" key="2">
    <source>
        <dbReference type="Proteomes" id="UP000006729"/>
    </source>
</evidence>
<name>A0A2K1WQQ3_POPTR</name>
<dbReference type="InParanoid" id="A0A2K1WQQ3"/>
<evidence type="ECO:0000313" key="1">
    <source>
        <dbReference type="EMBL" id="PNS90853.1"/>
    </source>
</evidence>
<accession>A0A2K1WQQ3</accession>
<dbReference type="EMBL" id="CM009308">
    <property type="protein sequence ID" value="PNS90853.1"/>
    <property type="molecule type" value="Genomic_DNA"/>
</dbReference>
<dbReference type="Proteomes" id="UP000006729">
    <property type="component" value="Chromosome 19"/>
</dbReference>
<dbReference type="AlphaFoldDB" id="A0A2K1WQQ3"/>
<organism evidence="1 2">
    <name type="scientific">Populus trichocarpa</name>
    <name type="common">Western balsam poplar</name>
    <name type="synonym">Populus balsamifera subsp. trichocarpa</name>
    <dbReference type="NCBI Taxonomy" id="3694"/>
    <lineage>
        <taxon>Eukaryota</taxon>
        <taxon>Viridiplantae</taxon>
        <taxon>Streptophyta</taxon>
        <taxon>Embryophyta</taxon>
        <taxon>Tracheophyta</taxon>
        <taxon>Spermatophyta</taxon>
        <taxon>Magnoliopsida</taxon>
        <taxon>eudicotyledons</taxon>
        <taxon>Gunneridae</taxon>
        <taxon>Pentapetalae</taxon>
        <taxon>rosids</taxon>
        <taxon>fabids</taxon>
        <taxon>Malpighiales</taxon>
        <taxon>Salicaceae</taxon>
        <taxon>Saliceae</taxon>
        <taxon>Populus</taxon>
    </lineage>
</organism>
<proteinExistence type="predicted"/>
<reference evidence="1 2" key="1">
    <citation type="journal article" date="2006" name="Science">
        <title>The genome of black cottonwood, Populus trichocarpa (Torr. &amp; Gray).</title>
        <authorList>
            <person name="Tuskan G.A."/>
            <person name="Difazio S."/>
            <person name="Jansson S."/>
            <person name="Bohlmann J."/>
            <person name="Grigoriev I."/>
            <person name="Hellsten U."/>
            <person name="Putnam N."/>
            <person name="Ralph S."/>
            <person name="Rombauts S."/>
            <person name="Salamov A."/>
            <person name="Schein J."/>
            <person name="Sterck L."/>
            <person name="Aerts A."/>
            <person name="Bhalerao R.R."/>
            <person name="Bhalerao R.P."/>
            <person name="Blaudez D."/>
            <person name="Boerjan W."/>
            <person name="Brun A."/>
            <person name="Brunner A."/>
            <person name="Busov V."/>
            <person name="Campbell M."/>
            <person name="Carlson J."/>
            <person name="Chalot M."/>
            <person name="Chapman J."/>
            <person name="Chen G.L."/>
            <person name="Cooper D."/>
            <person name="Coutinho P.M."/>
            <person name="Couturier J."/>
            <person name="Covert S."/>
            <person name="Cronk Q."/>
            <person name="Cunningham R."/>
            <person name="Davis J."/>
            <person name="Degroeve S."/>
            <person name="Dejardin A."/>
            <person name="Depamphilis C."/>
            <person name="Detter J."/>
            <person name="Dirks B."/>
            <person name="Dubchak I."/>
            <person name="Duplessis S."/>
            <person name="Ehlting J."/>
            <person name="Ellis B."/>
            <person name="Gendler K."/>
            <person name="Goodstein D."/>
            <person name="Gribskov M."/>
            <person name="Grimwood J."/>
            <person name="Groover A."/>
            <person name="Gunter L."/>
            <person name="Hamberger B."/>
            <person name="Heinze B."/>
            <person name="Helariutta Y."/>
            <person name="Henrissat B."/>
            <person name="Holligan D."/>
            <person name="Holt R."/>
            <person name="Huang W."/>
            <person name="Islam-Faridi N."/>
            <person name="Jones S."/>
            <person name="Jones-Rhoades M."/>
            <person name="Jorgensen R."/>
            <person name="Joshi C."/>
            <person name="Kangasjarvi J."/>
            <person name="Karlsson J."/>
            <person name="Kelleher C."/>
            <person name="Kirkpatrick R."/>
            <person name="Kirst M."/>
            <person name="Kohler A."/>
            <person name="Kalluri U."/>
            <person name="Larimer F."/>
            <person name="Leebens-Mack J."/>
            <person name="Leple J.C."/>
            <person name="Locascio P."/>
            <person name="Lou Y."/>
            <person name="Lucas S."/>
            <person name="Martin F."/>
            <person name="Montanini B."/>
            <person name="Napoli C."/>
            <person name="Nelson D.R."/>
            <person name="Nelson C."/>
            <person name="Nieminen K."/>
            <person name="Nilsson O."/>
            <person name="Pereda V."/>
            <person name="Peter G."/>
            <person name="Philippe R."/>
            <person name="Pilate G."/>
            <person name="Poliakov A."/>
            <person name="Razumovskaya J."/>
            <person name="Richardson P."/>
            <person name="Rinaldi C."/>
            <person name="Ritland K."/>
            <person name="Rouze P."/>
            <person name="Ryaboy D."/>
            <person name="Schmutz J."/>
            <person name="Schrader J."/>
            <person name="Segerman B."/>
            <person name="Shin H."/>
            <person name="Siddiqui A."/>
            <person name="Sterky F."/>
            <person name="Terry A."/>
            <person name="Tsai C.J."/>
            <person name="Uberbacher E."/>
            <person name="Unneberg P."/>
            <person name="Vahala J."/>
            <person name="Wall K."/>
            <person name="Wessler S."/>
            <person name="Yang G."/>
            <person name="Yin T."/>
            <person name="Douglas C."/>
            <person name="Marra M."/>
            <person name="Sandberg G."/>
            <person name="Van de Peer Y."/>
            <person name="Rokhsar D."/>
        </authorList>
    </citation>
    <scope>NUCLEOTIDE SEQUENCE [LARGE SCALE GENOMIC DNA]</scope>
    <source>
        <strain evidence="2">cv. Nisqually</strain>
    </source>
</reference>
<protein>
    <submittedName>
        <fullName evidence="1">Uncharacterized protein</fullName>
    </submittedName>
</protein>
<sequence length="105" mass="11984">MSPVQRCKIQTFKFKTNNLCNLPLFHLQSSALSLFLTILQNLNLHLLVLPEANHQSGWKRIVSANCNLPVSDLRSATLKFFSLPGHVVMLCCNFCVYSYICKLRE</sequence>